<sequence>MVIIAQQQPDGVIRYISVPRFYNYDLPHILKNFYPKESRVSALIDLGNLVTLRPAPLGRPKDYYDKVYCRARIRDDKEKKGKHQPRYADSEEELLKLETEGFLFKEGQWLHFKAGTLSVSLPESLDNPKTGCMSGLEITRMTADGQLRTIPEGEISNWGTLVSKAKEDNEPYFIFRDKRLVTTINHPLNSL</sequence>
<evidence type="ECO:0000313" key="1">
    <source>
        <dbReference type="EMBL" id="KAB4242166.1"/>
    </source>
</evidence>
<gene>
    <name evidence="1" type="ORF">GAP41_10985</name>
</gene>
<name>A0A4Q5E8V2_BACUN</name>
<dbReference type="RefSeq" id="WP_130080718.1">
    <property type="nucleotide sequence ID" value="NZ_RCXX01000005.1"/>
</dbReference>
<protein>
    <submittedName>
        <fullName evidence="1">Uncharacterized protein</fullName>
    </submittedName>
</protein>
<dbReference type="EMBL" id="WCTM01000006">
    <property type="protein sequence ID" value="KAB4242166.1"/>
    <property type="molecule type" value="Genomic_DNA"/>
</dbReference>
<proteinExistence type="predicted"/>
<reference evidence="1 2" key="1">
    <citation type="journal article" date="2019" name="Nat. Med.">
        <title>A library of human gut bacterial isolates paired with longitudinal multiomics data enables mechanistic microbiome research.</title>
        <authorList>
            <person name="Poyet M."/>
            <person name="Groussin M."/>
            <person name="Gibbons S.M."/>
            <person name="Avila-Pacheco J."/>
            <person name="Jiang X."/>
            <person name="Kearney S.M."/>
            <person name="Perrotta A.R."/>
            <person name="Berdy B."/>
            <person name="Zhao S."/>
            <person name="Lieberman T.D."/>
            <person name="Swanson P.K."/>
            <person name="Smith M."/>
            <person name="Roesemann S."/>
            <person name="Alexander J.E."/>
            <person name="Rich S.A."/>
            <person name="Livny J."/>
            <person name="Vlamakis H."/>
            <person name="Clish C."/>
            <person name="Bullock K."/>
            <person name="Deik A."/>
            <person name="Scott J."/>
            <person name="Pierce K.A."/>
            <person name="Xavier R.J."/>
            <person name="Alm E.J."/>
        </authorList>
    </citation>
    <scope>NUCLEOTIDE SEQUENCE [LARGE SCALE GENOMIC DNA]</scope>
    <source>
        <strain evidence="1 2">BIOML-A6</strain>
    </source>
</reference>
<dbReference type="AlphaFoldDB" id="A0A4Q5E8V2"/>
<dbReference type="Proteomes" id="UP000431575">
    <property type="component" value="Unassembled WGS sequence"/>
</dbReference>
<comment type="caution">
    <text evidence="1">The sequence shown here is derived from an EMBL/GenBank/DDBJ whole genome shotgun (WGS) entry which is preliminary data.</text>
</comment>
<organism evidence="1 2">
    <name type="scientific">Bacteroides uniformis</name>
    <dbReference type="NCBI Taxonomy" id="820"/>
    <lineage>
        <taxon>Bacteria</taxon>
        <taxon>Pseudomonadati</taxon>
        <taxon>Bacteroidota</taxon>
        <taxon>Bacteroidia</taxon>
        <taxon>Bacteroidales</taxon>
        <taxon>Bacteroidaceae</taxon>
        <taxon>Bacteroides</taxon>
    </lineage>
</organism>
<accession>A0A4Q5E8V2</accession>
<evidence type="ECO:0000313" key="2">
    <source>
        <dbReference type="Proteomes" id="UP000431575"/>
    </source>
</evidence>